<dbReference type="RefSeq" id="XP_013899381.1">
    <property type="nucleotide sequence ID" value="XM_014043927.1"/>
</dbReference>
<accession>A0A0D2MI34</accession>
<proteinExistence type="predicted"/>
<name>A0A0D2MI34_9CHLO</name>
<evidence type="ECO:0008006" key="3">
    <source>
        <dbReference type="Google" id="ProtNLM"/>
    </source>
</evidence>
<dbReference type="AlphaFoldDB" id="A0A0D2MI34"/>
<dbReference type="Proteomes" id="UP000054498">
    <property type="component" value="Unassembled WGS sequence"/>
</dbReference>
<evidence type="ECO:0000313" key="1">
    <source>
        <dbReference type="EMBL" id="KIZ00362.1"/>
    </source>
</evidence>
<organism evidence="1 2">
    <name type="scientific">Monoraphidium neglectum</name>
    <dbReference type="NCBI Taxonomy" id="145388"/>
    <lineage>
        <taxon>Eukaryota</taxon>
        <taxon>Viridiplantae</taxon>
        <taxon>Chlorophyta</taxon>
        <taxon>core chlorophytes</taxon>
        <taxon>Chlorophyceae</taxon>
        <taxon>CS clade</taxon>
        <taxon>Sphaeropleales</taxon>
        <taxon>Selenastraceae</taxon>
        <taxon>Monoraphidium</taxon>
    </lineage>
</organism>
<dbReference type="EMBL" id="KK101579">
    <property type="protein sequence ID" value="KIZ00362.1"/>
    <property type="molecule type" value="Genomic_DNA"/>
</dbReference>
<reference evidence="1 2" key="1">
    <citation type="journal article" date="2013" name="BMC Genomics">
        <title>Reconstruction of the lipid metabolism for the microalga Monoraphidium neglectum from its genome sequence reveals characteristics suitable for biofuel production.</title>
        <authorList>
            <person name="Bogen C."/>
            <person name="Al-Dilaimi A."/>
            <person name="Albersmeier A."/>
            <person name="Wichmann J."/>
            <person name="Grundmann M."/>
            <person name="Rupp O."/>
            <person name="Lauersen K.J."/>
            <person name="Blifernez-Klassen O."/>
            <person name="Kalinowski J."/>
            <person name="Goesmann A."/>
            <person name="Mussgnug J.H."/>
            <person name="Kruse O."/>
        </authorList>
    </citation>
    <scope>NUCLEOTIDE SEQUENCE [LARGE SCALE GENOMIC DNA]</scope>
    <source>
        <strain evidence="1 2">SAG 48.87</strain>
    </source>
</reference>
<sequence length="101" mass="10753">MWAGGVLGVDCPEVFAFARHVWGRAASRVDELLIASLGAWRPPLHAAVLVTLWLASKLEGSRRGVAGAGRLCAATGLSGWGVTSVEIHILQAVDFSPYRGW</sequence>
<dbReference type="GeneID" id="25740477"/>
<gene>
    <name evidence="1" type="ORF">MNEG_7601</name>
</gene>
<protein>
    <recommendedName>
        <fullName evidence="3">Cyclin N-terminal domain-containing protein</fullName>
    </recommendedName>
</protein>
<dbReference type="KEGG" id="mng:MNEG_7601"/>
<dbReference type="OrthoDB" id="547698at2759"/>
<evidence type="ECO:0000313" key="2">
    <source>
        <dbReference type="Proteomes" id="UP000054498"/>
    </source>
</evidence>
<keyword evidence="2" id="KW-1185">Reference proteome</keyword>